<dbReference type="InterPro" id="IPR008767">
    <property type="entry name" value="Phage_SPP1_head-tail_adaptor"/>
</dbReference>
<dbReference type="Proteomes" id="UP000639775">
    <property type="component" value="Unassembled WGS sequence"/>
</dbReference>
<evidence type="ECO:0000313" key="1">
    <source>
        <dbReference type="EMBL" id="NHQ73457.1"/>
    </source>
</evidence>
<dbReference type="RefSeq" id="WP_167193292.1">
    <property type="nucleotide sequence ID" value="NZ_JAAORB010000003.1"/>
</dbReference>
<dbReference type="Gene3D" id="2.40.10.270">
    <property type="entry name" value="Bacteriophage SPP1 head-tail adaptor protein"/>
    <property type="match status" value="1"/>
</dbReference>
<protein>
    <submittedName>
        <fullName evidence="1">Head-tail adaptor protein</fullName>
    </submittedName>
</protein>
<gene>
    <name evidence="1" type="ORF">HAT86_03115</name>
</gene>
<proteinExistence type="predicted"/>
<evidence type="ECO:0000313" key="2">
    <source>
        <dbReference type="Proteomes" id="UP000639775"/>
    </source>
</evidence>
<dbReference type="EMBL" id="JAAORB010000003">
    <property type="protein sequence ID" value="NHQ73457.1"/>
    <property type="molecule type" value="Genomic_DNA"/>
</dbReference>
<comment type="caution">
    <text evidence="1">The sequence shown here is derived from an EMBL/GenBank/DDBJ whole genome shotgun (WGS) entry which is preliminary data.</text>
</comment>
<accession>A0A967EIV1</accession>
<name>A0A967EIV1_9RHOB</name>
<dbReference type="AlphaFoldDB" id="A0A967EIV1"/>
<keyword evidence="2" id="KW-1185">Reference proteome</keyword>
<dbReference type="Pfam" id="PF05521">
    <property type="entry name" value="Phage_HCP"/>
    <property type="match status" value="1"/>
</dbReference>
<sequence>MSGRIHLARRLMLEEAVRAPDGAGGFSEQWQALGSFWGEVVPRAGRERGGEAVSLSTTKFRITVRAAPQGAPSRPRAGQRFRDDTRLFRIEAVTERDAQARFLTCFATEEVVP</sequence>
<dbReference type="InterPro" id="IPR038666">
    <property type="entry name" value="SSP1_head-tail_sf"/>
</dbReference>
<reference evidence="1" key="1">
    <citation type="submission" date="2020-03" db="EMBL/GenBank/DDBJ databases">
        <title>Roseovarius gahaiensis sp. nov., isolated from Gahai Saline Lake, China.</title>
        <authorList>
            <person name="Sun X."/>
        </authorList>
    </citation>
    <scope>NUCLEOTIDE SEQUENCE</scope>
    <source>
        <strain evidence="1">GH877</strain>
    </source>
</reference>
<organism evidence="1 2">
    <name type="scientific">Roseovarius gahaiensis</name>
    <dbReference type="NCBI Taxonomy" id="2716691"/>
    <lineage>
        <taxon>Bacteria</taxon>
        <taxon>Pseudomonadati</taxon>
        <taxon>Pseudomonadota</taxon>
        <taxon>Alphaproteobacteria</taxon>
        <taxon>Rhodobacterales</taxon>
        <taxon>Roseobacteraceae</taxon>
        <taxon>Roseovarius</taxon>
    </lineage>
</organism>